<feature type="signal peptide" evidence="1">
    <location>
        <begin position="1"/>
        <end position="31"/>
    </location>
</feature>
<organism evidence="2 3">
    <name type="scientific">Paenibacillus taichungensis</name>
    <dbReference type="NCBI Taxonomy" id="484184"/>
    <lineage>
        <taxon>Bacteria</taxon>
        <taxon>Bacillati</taxon>
        <taxon>Bacillota</taxon>
        <taxon>Bacilli</taxon>
        <taxon>Bacillales</taxon>
        <taxon>Paenibacillaceae</taxon>
        <taxon>Paenibacillus</taxon>
    </lineage>
</organism>
<dbReference type="Proteomes" id="UP000250642">
    <property type="component" value="Unassembled WGS sequence"/>
</dbReference>
<keyword evidence="1" id="KW-0732">Signal</keyword>
<accession>A0A329QBE8</accession>
<evidence type="ECO:0000256" key="1">
    <source>
        <dbReference type="SAM" id="SignalP"/>
    </source>
</evidence>
<evidence type="ECO:0000313" key="2">
    <source>
        <dbReference type="EMBL" id="RAW09567.1"/>
    </source>
</evidence>
<proteinExistence type="predicted"/>
<name>A0A329QBE8_9BACL</name>
<sequence length="434" mass="49426">MKRITKRTFLITTLTAFFSISLAPISSPVSASDYKQLPKPEWTYDVPTDATTQIHSKNYYFTGNIVYPIVSEQTNSQTAYTFLYQSDRSTGKTKSVNSLLAIDDKTGKQKWIHKSPMPYNSFEVDQSGNVYYFDEVNSGNKKVYQLISLDSNNKPRWVKTFKDYFQFNVLEDGRIAVVTFTKDTSVITLYTKEGKPLIKREFHGHVRHIQGNYVGLINSDAPRNTTTIDIYSIPTGKKIISAVQPQDHVNIVHADFEVLSGGTVIVPIYDAKMKVETLHAYKPNGEKKWIRPLPKPAQDAVFGTTYAHNMYDSFYVSLGNNYLIQEKNMLSLYNTNNQLIATKTFTDLPAQGLLQRLNDQSIVFGAVDKTQAWYDSSKPEPKKAAYYILDSNTLKTKNSFVIDDALFHQADVRFHDANTFYIQMSKTIAKYVLE</sequence>
<dbReference type="AlphaFoldDB" id="A0A329QBE8"/>
<comment type="caution">
    <text evidence="2">The sequence shown here is derived from an EMBL/GenBank/DDBJ whole genome shotgun (WGS) entry which is preliminary data.</text>
</comment>
<gene>
    <name evidence="2" type="ORF">DC345_30875</name>
</gene>
<dbReference type="RefSeq" id="WP_113056402.1">
    <property type="nucleotide sequence ID" value="NZ_QEVW01000038.1"/>
</dbReference>
<dbReference type="SUPFAM" id="SSF69322">
    <property type="entry name" value="Tricorn protease domain 2"/>
    <property type="match status" value="1"/>
</dbReference>
<dbReference type="EMBL" id="QEVW01000038">
    <property type="protein sequence ID" value="RAW09567.1"/>
    <property type="molecule type" value="Genomic_DNA"/>
</dbReference>
<dbReference type="InterPro" id="IPR015943">
    <property type="entry name" value="WD40/YVTN_repeat-like_dom_sf"/>
</dbReference>
<evidence type="ECO:0000313" key="3">
    <source>
        <dbReference type="Proteomes" id="UP000250642"/>
    </source>
</evidence>
<reference evidence="2 3" key="1">
    <citation type="submission" date="2018-04" db="EMBL/GenBank/DDBJ databases">
        <title>Paenibacillus taichungensis Genome sequencing and assembly.</title>
        <authorList>
            <person name="Xu J."/>
            <person name="Rensing C."/>
            <person name="Mazhar H.S."/>
        </authorList>
    </citation>
    <scope>NUCLEOTIDE SEQUENCE [LARGE SCALE GENOMIC DNA]</scope>
    <source>
        <strain evidence="2 3">NC1</strain>
    </source>
</reference>
<dbReference type="Gene3D" id="2.130.10.10">
    <property type="entry name" value="YVTN repeat-like/Quinoprotein amine dehydrogenase"/>
    <property type="match status" value="1"/>
</dbReference>
<feature type="chain" id="PRO_5016265172" evidence="1">
    <location>
        <begin position="32"/>
        <end position="434"/>
    </location>
</feature>
<protein>
    <submittedName>
        <fullName evidence="2">Uncharacterized protein</fullName>
    </submittedName>
</protein>